<comment type="caution">
    <text evidence="7">The sequence shown here is derived from an EMBL/GenBank/DDBJ whole genome shotgun (WGS) entry which is preliminary data.</text>
</comment>
<evidence type="ECO:0000313" key="8">
    <source>
        <dbReference type="Proteomes" id="UP000789739"/>
    </source>
</evidence>
<dbReference type="Pfam" id="PF21237">
    <property type="entry name" value="Pus10_N_euk"/>
    <property type="match status" value="1"/>
</dbReference>
<evidence type="ECO:0000259" key="5">
    <source>
        <dbReference type="Pfam" id="PF21237"/>
    </source>
</evidence>
<dbReference type="OrthoDB" id="271937at2759"/>
<feature type="domain" description="Pus10-like C-terminal" evidence="6">
    <location>
        <begin position="541"/>
        <end position="576"/>
    </location>
</feature>
<accession>A0A9N8ZR39</accession>
<dbReference type="Pfam" id="PF21238">
    <property type="entry name" value="Pus10_C"/>
    <property type="match status" value="2"/>
</dbReference>
<organism evidence="7 8">
    <name type="scientific">Paraglomus brasilianum</name>
    <dbReference type="NCBI Taxonomy" id="144538"/>
    <lineage>
        <taxon>Eukaryota</taxon>
        <taxon>Fungi</taxon>
        <taxon>Fungi incertae sedis</taxon>
        <taxon>Mucoromycota</taxon>
        <taxon>Glomeromycotina</taxon>
        <taxon>Glomeromycetes</taxon>
        <taxon>Paraglomerales</taxon>
        <taxon>Paraglomeraceae</taxon>
        <taxon>Paraglomus</taxon>
    </lineage>
</organism>
<protein>
    <recommendedName>
        <fullName evidence="1">tRNA pseudouridine(55) synthase</fullName>
        <ecNumber evidence="1">5.4.99.25</ecNumber>
    </recommendedName>
</protein>
<evidence type="ECO:0000256" key="1">
    <source>
        <dbReference type="ARBA" id="ARBA00012787"/>
    </source>
</evidence>
<dbReference type="EC" id="5.4.99.25" evidence="1"/>
<dbReference type="PANTHER" id="PTHR21568">
    <property type="entry name" value="TRNA PSEUDOURIDINE SYNTHASE PUS10"/>
    <property type="match status" value="1"/>
</dbReference>
<gene>
    <name evidence="7" type="ORF">PBRASI_LOCUS2754</name>
</gene>
<evidence type="ECO:0000256" key="2">
    <source>
        <dbReference type="ARBA" id="ARBA00022694"/>
    </source>
</evidence>
<dbReference type="Proteomes" id="UP000789739">
    <property type="component" value="Unassembled WGS sequence"/>
</dbReference>
<dbReference type="Gene3D" id="1.10.10.2050">
    <property type="match status" value="1"/>
</dbReference>
<keyword evidence="2" id="KW-0819">tRNA processing</keyword>
<dbReference type="InterPro" id="IPR039894">
    <property type="entry name" value="Pus10-like"/>
</dbReference>
<dbReference type="Gene3D" id="3.30.70.3190">
    <property type="match status" value="1"/>
</dbReference>
<dbReference type="InterPro" id="IPR048741">
    <property type="entry name" value="Pus10-like_C"/>
</dbReference>
<keyword evidence="3" id="KW-0413">Isomerase</keyword>
<dbReference type="PANTHER" id="PTHR21568:SF0">
    <property type="entry name" value="TRNA PSEUDOURIDINE SYNTHASE PUS10"/>
    <property type="match status" value="1"/>
</dbReference>
<keyword evidence="8" id="KW-1185">Reference proteome</keyword>
<dbReference type="Gene3D" id="3.30.70.2510">
    <property type="match status" value="1"/>
</dbReference>
<dbReference type="GO" id="GO:0160148">
    <property type="term" value="F:tRNA pseudouridine(55) synthase activity"/>
    <property type="evidence" value="ECO:0007669"/>
    <property type="project" value="UniProtKB-EC"/>
</dbReference>
<evidence type="ECO:0000259" key="6">
    <source>
        <dbReference type="Pfam" id="PF21238"/>
    </source>
</evidence>
<keyword evidence="4" id="KW-0472">Membrane</keyword>
<evidence type="ECO:0000256" key="3">
    <source>
        <dbReference type="ARBA" id="ARBA00023235"/>
    </source>
</evidence>
<reference evidence="7" key="1">
    <citation type="submission" date="2021-06" db="EMBL/GenBank/DDBJ databases">
        <authorList>
            <person name="Kallberg Y."/>
            <person name="Tangrot J."/>
            <person name="Rosling A."/>
        </authorList>
    </citation>
    <scope>NUCLEOTIDE SEQUENCE</scope>
    <source>
        <strain evidence="7">BR232B</strain>
    </source>
</reference>
<dbReference type="GO" id="GO:0031119">
    <property type="term" value="P:tRNA pseudouridine synthesis"/>
    <property type="evidence" value="ECO:0007669"/>
    <property type="project" value="TreeGrafter"/>
</dbReference>
<dbReference type="EMBL" id="CAJVPI010000225">
    <property type="protein sequence ID" value="CAG8503920.1"/>
    <property type="molecule type" value="Genomic_DNA"/>
</dbReference>
<proteinExistence type="predicted"/>
<feature type="transmembrane region" description="Helical" evidence="4">
    <location>
        <begin position="519"/>
        <end position="537"/>
    </location>
</feature>
<evidence type="ECO:0000256" key="4">
    <source>
        <dbReference type="SAM" id="Phobius"/>
    </source>
</evidence>
<dbReference type="FunFam" id="3.30.70.2510:FF:000001">
    <property type="entry name" value="tRNA pseudouridine synthase Pus10"/>
    <property type="match status" value="1"/>
</dbReference>
<keyword evidence="4" id="KW-1133">Transmembrane helix</keyword>
<sequence length="583" mass="66967">MSKKRLWSDDHALMSVALPPETDKWKRIKTENSSFSEGVDFLYQKVTSELQKTCHDKISRDIINVLSDISTCARCVLRFLSIRDWNVYSAPEELLFETFHRICANVDVEPPSETRANVYTAEEIISPYESPTICPLCFDLLRFADKLDCVWPICEKYYAHDYKVTDFNLNVIVPSGVIVKNHSALIRIQRLSAFTGDYVVDLKIPYKSLLGLSIQEVLGLQYSSDSKFLITVEYCHPGTQENHRFLTRVSSANFQLKKMKVKGKDVWTGDSRQNIVKALAITSDNDFIEYGEYPPAAVTERFQILTIRLEHSPIFVGGRYLKLSRDISQTPWVVSGSRLTEKSVSECIGEILREKYRCDDYNFVSSGREDANVRMLGNGRPFYLGLINPRERCLSQHELNDAEMEIAERSGKFIRVHKLKRIDECHLPTIKVGEESKVKKYSMLVWLSEMVTTEMVNKLNEIGNSGITIDQWTPIRVLQRRALMVRKKKIHTLFAEALEEHFLRIELRTEAGTYPSFELNLYSIFVVFIISFLSLCYKLSYIKEFIHGDLGRTTPSLGKLVGCDADILELDVLDVELAWPPED</sequence>
<keyword evidence="4" id="KW-0812">Transmembrane</keyword>
<name>A0A9N8ZR39_9GLOM</name>
<evidence type="ECO:0000313" key="7">
    <source>
        <dbReference type="EMBL" id="CAG8503920.1"/>
    </source>
</evidence>
<feature type="domain" description="Pus10 N-terminal eukaryotes" evidence="5">
    <location>
        <begin position="134"/>
        <end position="301"/>
    </location>
</feature>
<dbReference type="AlphaFoldDB" id="A0A9N8ZR39"/>
<dbReference type="InterPro" id="IPR048742">
    <property type="entry name" value="Pus10_N_euk"/>
</dbReference>
<feature type="domain" description="Pus10-like C-terminal" evidence="6">
    <location>
        <begin position="315"/>
        <end position="514"/>
    </location>
</feature>